<dbReference type="Proteomes" id="UP000398389">
    <property type="component" value="Unassembled WGS sequence"/>
</dbReference>
<evidence type="ECO:0000256" key="5">
    <source>
        <dbReference type="SAM" id="Phobius"/>
    </source>
</evidence>
<feature type="domain" description="HIG1" evidence="6">
    <location>
        <begin position="86"/>
        <end position="177"/>
    </location>
</feature>
<reference evidence="7 8" key="1">
    <citation type="submission" date="2019-09" db="EMBL/GenBank/DDBJ databases">
        <authorList>
            <person name="Brejova B."/>
        </authorList>
    </citation>
    <scope>NUCLEOTIDE SEQUENCE [LARGE SCALE GENOMIC DNA]</scope>
</reference>
<dbReference type="PROSITE" id="PS51503">
    <property type="entry name" value="HIG1"/>
    <property type="match status" value="1"/>
</dbReference>
<dbReference type="AlphaFoldDB" id="A0A5E8C3I3"/>
<dbReference type="GO" id="GO:0005739">
    <property type="term" value="C:mitochondrion"/>
    <property type="evidence" value="ECO:0007669"/>
    <property type="project" value="UniProtKB-SubCell"/>
</dbReference>
<dbReference type="EMBL" id="CABVLU010000005">
    <property type="protein sequence ID" value="VVT57515.1"/>
    <property type="molecule type" value="Genomic_DNA"/>
</dbReference>
<protein>
    <recommendedName>
        <fullName evidence="6">HIG1 domain-containing protein</fullName>
    </recommendedName>
</protein>
<proteinExistence type="predicted"/>
<evidence type="ECO:0000256" key="1">
    <source>
        <dbReference type="ARBA" id="ARBA00004173"/>
    </source>
</evidence>
<feature type="transmembrane region" description="Helical" evidence="5">
    <location>
        <begin position="114"/>
        <end position="132"/>
    </location>
</feature>
<dbReference type="PANTHER" id="PTHR28018">
    <property type="entry name" value="RESPIRATORY SUPERCOMPLEX FACTOR 2, MITOCHONDRIAL"/>
    <property type="match status" value="1"/>
</dbReference>
<sequence length="210" mass="23387">MKIASNQEVKEYTNAIYTGFAKGCAVGAVVALGLYQVVKRKQFFTTMTATTKTFFALSIPVGFGMTNLEWVSLDFDMHQYGFGEGSEAALEEQKKIENMTSGQKIVYYASENKYKLIAGAWAASMGGSFWWVNRDKYMTKAQKIVQARMYAQSITIVLLLASMLLSVNGPREKKNPLDLEYSWEAIAAKEEAREKAAGLPTRIPAKTSEQ</sequence>
<dbReference type="RefSeq" id="XP_031856339.1">
    <property type="nucleotide sequence ID" value="XM_032000448.1"/>
</dbReference>
<dbReference type="InterPro" id="IPR007667">
    <property type="entry name" value="Hypoxia_induced_domain"/>
</dbReference>
<gene>
    <name evidence="7" type="ORF">SAPINGB_P005734</name>
</gene>
<evidence type="ECO:0000313" key="7">
    <source>
        <dbReference type="EMBL" id="VVT57515.1"/>
    </source>
</evidence>
<evidence type="ECO:0000256" key="4">
    <source>
        <dbReference type="ARBA" id="ARBA00023136"/>
    </source>
</evidence>
<evidence type="ECO:0000259" key="6">
    <source>
        <dbReference type="PROSITE" id="PS51503"/>
    </source>
</evidence>
<comment type="subcellular location">
    <subcellularLocation>
        <location evidence="1">Mitochondrion</location>
    </subcellularLocation>
</comment>
<dbReference type="InterPro" id="IPR040153">
    <property type="entry name" value="Rcf2"/>
</dbReference>
<accession>A0A5E8C3I3</accession>
<dbReference type="GO" id="GO:0033617">
    <property type="term" value="P:mitochondrial respiratory chain complex IV assembly"/>
    <property type="evidence" value="ECO:0007669"/>
    <property type="project" value="TreeGrafter"/>
</dbReference>
<dbReference type="GeneID" id="43584548"/>
<dbReference type="OrthoDB" id="1915122at2759"/>
<organism evidence="7 8">
    <name type="scientific">Magnusiomyces paraingens</name>
    <dbReference type="NCBI Taxonomy" id="2606893"/>
    <lineage>
        <taxon>Eukaryota</taxon>
        <taxon>Fungi</taxon>
        <taxon>Dikarya</taxon>
        <taxon>Ascomycota</taxon>
        <taxon>Saccharomycotina</taxon>
        <taxon>Dipodascomycetes</taxon>
        <taxon>Dipodascales</taxon>
        <taxon>Dipodascaceae</taxon>
        <taxon>Magnusiomyces</taxon>
    </lineage>
</organism>
<keyword evidence="3 5" id="KW-1133">Transmembrane helix</keyword>
<evidence type="ECO:0000313" key="8">
    <source>
        <dbReference type="Proteomes" id="UP000398389"/>
    </source>
</evidence>
<dbReference type="PANTHER" id="PTHR28018:SF3">
    <property type="entry name" value="RESPIRATORY SUPERCOMPLEX FACTOR 2, MITOCHONDRIAL"/>
    <property type="match status" value="1"/>
</dbReference>
<keyword evidence="4 5" id="KW-0472">Membrane</keyword>
<dbReference type="Pfam" id="PF04588">
    <property type="entry name" value="HIG_1_N"/>
    <property type="match status" value="1"/>
</dbReference>
<evidence type="ECO:0000256" key="2">
    <source>
        <dbReference type="ARBA" id="ARBA00022692"/>
    </source>
</evidence>
<keyword evidence="8" id="KW-1185">Reference proteome</keyword>
<name>A0A5E8C3I3_9ASCO</name>
<feature type="transmembrane region" description="Helical" evidence="5">
    <location>
        <begin position="15"/>
        <end position="38"/>
    </location>
</feature>
<keyword evidence="2 5" id="KW-0812">Transmembrane</keyword>
<evidence type="ECO:0000256" key="3">
    <source>
        <dbReference type="ARBA" id="ARBA00022989"/>
    </source>
</evidence>